<accession>A0A6J4NY71</accession>
<feature type="compositionally biased region" description="Basic and acidic residues" evidence="1">
    <location>
        <begin position="17"/>
        <end position="38"/>
    </location>
</feature>
<gene>
    <name evidence="2" type="ORF">AVDCRST_MAG60-1891</name>
</gene>
<evidence type="ECO:0000256" key="1">
    <source>
        <dbReference type="SAM" id="MobiDB-lite"/>
    </source>
</evidence>
<feature type="region of interest" description="Disordered" evidence="1">
    <location>
        <begin position="1"/>
        <end position="158"/>
    </location>
</feature>
<reference evidence="2" key="1">
    <citation type="submission" date="2020-02" db="EMBL/GenBank/DDBJ databases">
        <authorList>
            <person name="Meier V. D."/>
        </authorList>
    </citation>
    <scope>NUCLEOTIDE SEQUENCE</scope>
    <source>
        <strain evidence="2">AVDCRST_MAG60</strain>
    </source>
</reference>
<feature type="non-terminal residue" evidence="2">
    <location>
        <position position="1"/>
    </location>
</feature>
<dbReference type="AlphaFoldDB" id="A0A6J4NY71"/>
<feature type="compositionally biased region" description="Basic residues" evidence="1">
    <location>
        <begin position="41"/>
        <end position="50"/>
    </location>
</feature>
<sequence length="158" mass="17643">KVRRSRHRAAQRRRRDPHGGGEAHRAHAQDHRGRDAGVRHSGGRHRHRPAGHADRRRPGGRQHHAGDDASDPRGVRRQHDLRGLQRLLRHAVAAQPRRGVPADGHDRRSHLGHHGHPHAPDSRVGQGRRPAARPRRVGQRLDRGPPRPTGEGSRSGLV</sequence>
<feature type="compositionally biased region" description="Basic residues" evidence="1">
    <location>
        <begin position="107"/>
        <end position="117"/>
    </location>
</feature>
<evidence type="ECO:0000313" key="2">
    <source>
        <dbReference type="EMBL" id="CAA9397255.1"/>
    </source>
</evidence>
<protein>
    <submittedName>
        <fullName evidence="2">Uncharacterized pterin binding enzyme</fullName>
    </submittedName>
</protein>
<feature type="compositionally biased region" description="Basic residues" evidence="1">
    <location>
        <begin position="1"/>
        <end position="16"/>
    </location>
</feature>
<feature type="non-terminal residue" evidence="2">
    <location>
        <position position="158"/>
    </location>
</feature>
<proteinExistence type="predicted"/>
<feature type="compositionally biased region" description="Basic and acidic residues" evidence="1">
    <location>
        <begin position="64"/>
        <end position="83"/>
    </location>
</feature>
<name>A0A6J4NY71_9ACTN</name>
<organism evidence="2">
    <name type="scientific">uncultured Nocardioides sp</name>
    <dbReference type="NCBI Taxonomy" id="198441"/>
    <lineage>
        <taxon>Bacteria</taxon>
        <taxon>Bacillati</taxon>
        <taxon>Actinomycetota</taxon>
        <taxon>Actinomycetes</taxon>
        <taxon>Propionibacteriales</taxon>
        <taxon>Nocardioidaceae</taxon>
        <taxon>Nocardioides</taxon>
        <taxon>environmental samples</taxon>
    </lineage>
</organism>
<dbReference type="EMBL" id="CADCUN010000202">
    <property type="protein sequence ID" value="CAA9397255.1"/>
    <property type="molecule type" value="Genomic_DNA"/>
</dbReference>